<name>A0AAD7IVL7_9AGAR</name>
<evidence type="ECO:0000313" key="2">
    <source>
        <dbReference type="Proteomes" id="UP001215598"/>
    </source>
</evidence>
<reference evidence="1" key="1">
    <citation type="submission" date="2023-03" db="EMBL/GenBank/DDBJ databases">
        <title>Massive genome expansion in bonnet fungi (Mycena s.s.) driven by repeated elements and novel gene families across ecological guilds.</title>
        <authorList>
            <consortium name="Lawrence Berkeley National Laboratory"/>
            <person name="Harder C.B."/>
            <person name="Miyauchi S."/>
            <person name="Viragh M."/>
            <person name="Kuo A."/>
            <person name="Thoen E."/>
            <person name="Andreopoulos B."/>
            <person name="Lu D."/>
            <person name="Skrede I."/>
            <person name="Drula E."/>
            <person name="Henrissat B."/>
            <person name="Morin E."/>
            <person name="Kohler A."/>
            <person name="Barry K."/>
            <person name="LaButti K."/>
            <person name="Morin E."/>
            <person name="Salamov A."/>
            <person name="Lipzen A."/>
            <person name="Mereny Z."/>
            <person name="Hegedus B."/>
            <person name="Baldrian P."/>
            <person name="Stursova M."/>
            <person name="Weitz H."/>
            <person name="Taylor A."/>
            <person name="Grigoriev I.V."/>
            <person name="Nagy L.G."/>
            <person name="Martin F."/>
            <person name="Kauserud H."/>
        </authorList>
    </citation>
    <scope>NUCLEOTIDE SEQUENCE</scope>
    <source>
        <strain evidence="1">CBHHK182m</strain>
    </source>
</reference>
<dbReference type="Proteomes" id="UP001215598">
    <property type="component" value="Unassembled WGS sequence"/>
</dbReference>
<protein>
    <submittedName>
        <fullName evidence="1">Uncharacterized protein</fullName>
    </submittedName>
</protein>
<proteinExistence type="predicted"/>
<keyword evidence="2" id="KW-1185">Reference proteome</keyword>
<dbReference type="EMBL" id="JARKIB010000062">
    <property type="protein sequence ID" value="KAJ7751425.1"/>
    <property type="molecule type" value="Genomic_DNA"/>
</dbReference>
<gene>
    <name evidence="1" type="ORF">B0H16DRAFT_1724146</name>
</gene>
<accession>A0AAD7IVL7</accession>
<sequence>MIMRTGTREDASATGVGCEMRAVSVLRAETSPSAPIPSLLRDIAPLTAPPRSRSQSGIIRRCGALLLVSDLRVQGGGSLPVGMGGAQVQVHLECTWGADAVKRLREFEYVGPSLSVVHLTPGAGVLTIVPPPPADCHLKSSGPHCAMQTLMPTDRRVQPAHSSLRARLTLTCVRAVSENSSGTTSFAREIRARYRRFRIFHVIPARQVGVASNAHKLGTSAEKPQGRTFLILPSTPVPSKSTPQSSSLLLRLPCAWTTRLRNHSLPFFYVLLAPSVSSPSTTLHTGSPASAPPSPCLRIRLLLRQRQPRRCRPPPLLPAARVGVVLPRKSTPRPVEYMRSSLSPALH</sequence>
<organism evidence="1 2">
    <name type="scientific">Mycena metata</name>
    <dbReference type="NCBI Taxonomy" id="1033252"/>
    <lineage>
        <taxon>Eukaryota</taxon>
        <taxon>Fungi</taxon>
        <taxon>Dikarya</taxon>
        <taxon>Basidiomycota</taxon>
        <taxon>Agaricomycotina</taxon>
        <taxon>Agaricomycetes</taxon>
        <taxon>Agaricomycetidae</taxon>
        <taxon>Agaricales</taxon>
        <taxon>Marasmiineae</taxon>
        <taxon>Mycenaceae</taxon>
        <taxon>Mycena</taxon>
    </lineage>
</organism>
<dbReference type="AlphaFoldDB" id="A0AAD7IVL7"/>
<evidence type="ECO:0000313" key="1">
    <source>
        <dbReference type="EMBL" id="KAJ7751425.1"/>
    </source>
</evidence>
<comment type="caution">
    <text evidence="1">The sequence shown here is derived from an EMBL/GenBank/DDBJ whole genome shotgun (WGS) entry which is preliminary data.</text>
</comment>